<name>A0A2R6PN17_9APHY</name>
<feature type="compositionally biased region" description="Basic residues" evidence="13">
    <location>
        <begin position="14"/>
        <end position="27"/>
    </location>
</feature>
<feature type="region of interest" description="Disordered" evidence="13">
    <location>
        <begin position="260"/>
        <end position="292"/>
    </location>
</feature>
<dbReference type="GO" id="GO:0051028">
    <property type="term" value="P:mRNA transport"/>
    <property type="evidence" value="ECO:0007669"/>
    <property type="project" value="UniProtKB-KW"/>
</dbReference>
<organism evidence="15 16">
    <name type="scientific">Hermanssonia centrifuga</name>
    <dbReference type="NCBI Taxonomy" id="98765"/>
    <lineage>
        <taxon>Eukaryota</taxon>
        <taxon>Fungi</taxon>
        <taxon>Dikarya</taxon>
        <taxon>Basidiomycota</taxon>
        <taxon>Agaricomycotina</taxon>
        <taxon>Agaricomycetes</taxon>
        <taxon>Polyporales</taxon>
        <taxon>Meruliaceae</taxon>
        <taxon>Hermanssonia</taxon>
    </lineage>
</organism>
<sequence length="854" mass="93311">MPAAFKTPVQKGVKPSKKTRVVKRRGRVNNGLESDEEIEREARTDSDTDEDSSLASESDSETASDDENHAGIVTPSTTQSPPPLDITGPSSSLKAANLANGTAGPFVSTTDWAQLVADENANGASDLPVIDFADMHTHVIPEPQPAAARPRKAQKQSRKKSTPHVPQEPPSETKPEVEELPPPVADEPVASTSRAASTDPDAFRPRGQTARQAYQQRLQVDPAFVPRVGEFWGHDDRLLDKDLRSLSPWWRGRWQTRGRGRGGFSMRGRGGRPFPPGTHAHEEEQKETEVAQEEIPAIDRAWTHDGFEEMKRREEVRREEQRRFEAQQQFAHQPAASQRGSAFRGRGGPFMRGRGSISRGGALPHVSPRSMPAQDTTINRPWFAMKPEKVWTKQSETFLYMEPVLRARPGQGPGLRVKLPGRDGQVIRGKKQTHYSTFSIPFQDHTTVTSTAALSDLGERQFIVRFPCPLAAKETITREVPSVAEAAPQEAATFAGTELSIEEVFTIRPHAVPNHVPLVPPPTTDVAPQPSSSQPVSSPSSPITELPASNKDGEAAFSGSEASWLLEQVGMGGSIGADSATSPSAEIQASVLRTPQTAEVFAPVPQAPAAVDESRPVPPVLHPLQTTFSPIPPTSPPYGSPYSFGPTLPPGIAMSHQGFPYDVATGQAVYLQPTPPPMFTPRPMMHGYMGHPSTSLPFVPGHMHHPSQEYVPQIQTPPVSGFIDPATGVPIFAPARQNSRIEIRAPSEYGGKSLKHVPRPSGLRTTTSEADSAEPEPTADTTSESWQQQQQQHQPHPVSPPMMAYVPYPQQYYYPDPNGYPPYMDMSQPVMQYEVYPPHDQHPTITIGSTKQIL</sequence>
<reference evidence="15 16" key="1">
    <citation type="submission" date="2018-02" db="EMBL/GenBank/DDBJ databases">
        <title>Genome sequence of the basidiomycete white-rot fungus Phlebia centrifuga.</title>
        <authorList>
            <person name="Granchi Z."/>
            <person name="Peng M."/>
            <person name="de Vries R.P."/>
            <person name="Hilden K."/>
            <person name="Makela M.R."/>
            <person name="Grigoriev I."/>
            <person name="Riley R."/>
        </authorList>
    </citation>
    <scope>NUCLEOTIDE SEQUENCE [LARGE SCALE GENOMIC DNA]</scope>
    <source>
        <strain evidence="15 16">FBCC195</strain>
    </source>
</reference>
<feature type="region of interest" description="Disordered" evidence="13">
    <location>
        <begin position="135"/>
        <end position="217"/>
    </location>
</feature>
<evidence type="ECO:0000256" key="6">
    <source>
        <dbReference type="ARBA" id="ARBA00022664"/>
    </source>
</evidence>
<dbReference type="GO" id="GO:0005737">
    <property type="term" value="C:cytoplasm"/>
    <property type="evidence" value="ECO:0007669"/>
    <property type="project" value="UniProtKB-SubCell"/>
</dbReference>
<comment type="subcellular location">
    <subcellularLocation>
        <location evidence="2">Cytoplasm</location>
    </subcellularLocation>
    <subcellularLocation>
        <location evidence="1">Nucleus</location>
    </subcellularLocation>
</comment>
<evidence type="ECO:0000256" key="13">
    <source>
        <dbReference type="SAM" id="MobiDB-lite"/>
    </source>
</evidence>
<feature type="compositionally biased region" description="Low complexity" evidence="13">
    <location>
        <begin position="787"/>
        <end position="802"/>
    </location>
</feature>
<feature type="domain" description="Btz" evidence="14">
    <location>
        <begin position="196"/>
        <end position="329"/>
    </location>
</feature>
<evidence type="ECO:0000256" key="12">
    <source>
        <dbReference type="ARBA" id="ARBA00023242"/>
    </source>
</evidence>
<dbReference type="InterPro" id="IPR018545">
    <property type="entry name" value="Btz_dom"/>
</dbReference>
<dbReference type="EMBL" id="MLYV02000468">
    <property type="protein sequence ID" value="PSR93796.1"/>
    <property type="molecule type" value="Genomic_DNA"/>
</dbReference>
<keyword evidence="6" id="KW-0507">mRNA processing</keyword>
<evidence type="ECO:0000313" key="16">
    <source>
        <dbReference type="Proteomes" id="UP000186601"/>
    </source>
</evidence>
<feature type="region of interest" description="Disordered" evidence="13">
    <location>
        <begin position="742"/>
        <end position="802"/>
    </location>
</feature>
<keyword evidence="7" id="KW-0509">mRNA transport</keyword>
<evidence type="ECO:0000256" key="3">
    <source>
        <dbReference type="ARBA" id="ARBA00009548"/>
    </source>
</evidence>
<keyword evidence="10" id="KW-0866">Nonsense-mediated mRNA decay</keyword>
<gene>
    <name evidence="15" type="ORF">PHLCEN_2v4691</name>
</gene>
<comment type="similarity">
    <text evidence="3">Belongs to the CASC3 family.</text>
</comment>
<feature type="region of interest" description="Disordered" evidence="13">
    <location>
        <begin position="326"/>
        <end position="347"/>
    </location>
</feature>
<feature type="compositionally biased region" description="Low complexity" evidence="13">
    <location>
        <begin position="528"/>
        <end position="542"/>
    </location>
</feature>
<keyword evidence="4" id="KW-0813">Transport</keyword>
<evidence type="ECO:0000259" key="14">
    <source>
        <dbReference type="Pfam" id="PF09405"/>
    </source>
</evidence>
<feature type="region of interest" description="Disordered" evidence="13">
    <location>
        <begin position="1"/>
        <end position="106"/>
    </location>
</feature>
<dbReference type="GO" id="GO:0006397">
    <property type="term" value="P:mRNA processing"/>
    <property type="evidence" value="ECO:0007669"/>
    <property type="project" value="UniProtKB-KW"/>
</dbReference>
<proteinExistence type="inferred from homology"/>
<dbReference type="Pfam" id="PF09405">
    <property type="entry name" value="Btz"/>
    <property type="match status" value="1"/>
</dbReference>
<dbReference type="GO" id="GO:0035145">
    <property type="term" value="C:exon-exon junction complex"/>
    <property type="evidence" value="ECO:0007669"/>
    <property type="project" value="InterPro"/>
</dbReference>
<keyword evidence="8" id="KW-0810">Translation regulation</keyword>
<dbReference type="AlphaFoldDB" id="A0A2R6PN17"/>
<feature type="compositionally biased region" description="Acidic residues" evidence="13">
    <location>
        <begin position="47"/>
        <end position="65"/>
    </location>
</feature>
<evidence type="ECO:0000256" key="2">
    <source>
        <dbReference type="ARBA" id="ARBA00004496"/>
    </source>
</evidence>
<dbReference type="GO" id="GO:0003729">
    <property type="term" value="F:mRNA binding"/>
    <property type="evidence" value="ECO:0007669"/>
    <property type="project" value="InterPro"/>
</dbReference>
<keyword evidence="5" id="KW-0963">Cytoplasm</keyword>
<keyword evidence="11" id="KW-0508">mRNA splicing</keyword>
<evidence type="ECO:0000256" key="5">
    <source>
        <dbReference type="ARBA" id="ARBA00022490"/>
    </source>
</evidence>
<evidence type="ECO:0000256" key="8">
    <source>
        <dbReference type="ARBA" id="ARBA00022845"/>
    </source>
</evidence>
<comment type="caution">
    <text evidence="15">The sequence shown here is derived from an EMBL/GenBank/DDBJ whole genome shotgun (WGS) entry which is preliminary data.</text>
</comment>
<feature type="compositionally biased region" description="Basic and acidic residues" evidence="13">
    <location>
        <begin position="279"/>
        <end position="289"/>
    </location>
</feature>
<dbReference type="GO" id="GO:0000184">
    <property type="term" value="P:nuclear-transcribed mRNA catabolic process, nonsense-mediated decay"/>
    <property type="evidence" value="ECO:0007669"/>
    <property type="project" value="UniProtKB-KW"/>
</dbReference>
<keyword evidence="16" id="KW-1185">Reference proteome</keyword>
<dbReference type="GO" id="GO:0006417">
    <property type="term" value="P:regulation of translation"/>
    <property type="evidence" value="ECO:0007669"/>
    <property type="project" value="UniProtKB-KW"/>
</dbReference>
<dbReference type="STRING" id="98765.A0A2R6PN17"/>
<protein>
    <recommendedName>
        <fullName evidence="14">Btz domain-containing protein</fullName>
    </recommendedName>
</protein>
<feature type="compositionally biased region" description="Basic residues" evidence="13">
    <location>
        <begin position="149"/>
        <end position="162"/>
    </location>
</feature>
<evidence type="ECO:0000313" key="15">
    <source>
        <dbReference type="EMBL" id="PSR93796.1"/>
    </source>
</evidence>
<evidence type="ECO:0000256" key="1">
    <source>
        <dbReference type="ARBA" id="ARBA00004123"/>
    </source>
</evidence>
<feature type="region of interest" description="Disordered" evidence="13">
    <location>
        <begin position="515"/>
        <end position="557"/>
    </location>
</feature>
<keyword evidence="12" id="KW-0539">Nucleus</keyword>
<dbReference type="Proteomes" id="UP000186601">
    <property type="component" value="Unassembled WGS sequence"/>
</dbReference>
<evidence type="ECO:0000256" key="4">
    <source>
        <dbReference type="ARBA" id="ARBA00022448"/>
    </source>
</evidence>
<evidence type="ECO:0000256" key="9">
    <source>
        <dbReference type="ARBA" id="ARBA00022884"/>
    </source>
</evidence>
<evidence type="ECO:0000256" key="7">
    <source>
        <dbReference type="ARBA" id="ARBA00022816"/>
    </source>
</evidence>
<dbReference type="GO" id="GO:0008380">
    <property type="term" value="P:RNA splicing"/>
    <property type="evidence" value="ECO:0007669"/>
    <property type="project" value="UniProtKB-KW"/>
</dbReference>
<evidence type="ECO:0000256" key="11">
    <source>
        <dbReference type="ARBA" id="ARBA00023187"/>
    </source>
</evidence>
<dbReference type="OrthoDB" id="3361414at2759"/>
<accession>A0A2R6PN17</accession>
<evidence type="ECO:0000256" key="10">
    <source>
        <dbReference type="ARBA" id="ARBA00023161"/>
    </source>
</evidence>
<keyword evidence="9" id="KW-0694">RNA-binding</keyword>